<evidence type="ECO:0000256" key="2">
    <source>
        <dbReference type="ARBA" id="ARBA00008056"/>
    </source>
</evidence>
<dbReference type="AlphaFoldDB" id="A0A1R3JKV5"/>
<evidence type="ECO:0000256" key="1">
    <source>
        <dbReference type="ARBA" id="ARBA00001962"/>
    </source>
</evidence>
<dbReference type="Pfam" id="PF14226">
    <property type="entry name" value="DIOX_N"/>
    <property type="match status" value="1"/>
</dbReference>
<dbReference type="InterPro" id="IPR027443">
    <property type="entry name" value="IPNS-like_sf"/>
</dbReference>
<reference evidence="9" key="1">
    <citation type="submission" date="2013-09" db="EMBL/GenBank/DDBJ databases">
        <title>Corchorus olitorius genome sequencing.</title>
        <authorList>
            <person name="Alam M."/>
            <person name="Haque M.S."/>
            <person name="Islam M.S."/>
            <person name="Emdad E.M."/>
            <person name="Islam M.M."/>
            <person name="Ahmed B."/>
            <person name="Halim A."/>
            <person name="Hossen Q.M.M."/>
            <person name="Hossain M.Z."/>
            <person name="Ahmed R."/>
            <person name="Khan M.M."/>
            <person name="Islam R."/>
            <person name="Rashid M.M."/>
            <person name="Khan S.A."/>
            <person name="Rahman M.S."/>
            <person name="Alam M."/>
            <person name="Yahiya A.S."/>
            <person name="Khan M.S."/>
            <person name="Azam M.S."/>
            <person name="Haque T."/>
            <person name="Lashkar M.Z.H."/>
            <person name="Akhand A.I."/>
            <person name="Morshed G."/>
            <person name="Roy S."/>
            <person name="Uddin K.S."/>
            <person name="Rabeya T."/>
            <person name="Hossain A.S."/>
            <person name="Chowdhury A."/>
            <person name="Snigdha A.R."/>
            <person name="Mortoza M.S."/>
            <person name="Matin S.A."/>
            <person name="Hoque S.M.E."/>
            <person name="Islam M.K."/>
            <person name="Roy D.K."/>
            <person name="Haider R."/>
            <person name="Moosa M.M."/>
            <person name="Elias S.M."/>
            <person name="Hasan A.M."/>
            <person name="Jahan S."/>
            <person name="Shafiuddin M."/>
            <person name="Mahmood N."/>
            <person name="Shommy N.S."/>
        </authorList>
    </citation>
    <scope>NUCLEOTIDE SEQUENCE [LARGE SCALE GENOMIC DNA]</scope>
    <source>
        <strain evidence="9">cv. O-4</strain>
    </source>
</reference>
<keyword evidence="4 6" id="KW-0560">Oxidoreductase</keyword>
<protein>
    <submittedName>
        <fullName evidence="8">Oxoglutarate/iron-dependent dioxygenase</fullName>
    </submittedName>
</protein>
<dbReference type="PANTHER" id="PTHR10209:SF771">
    <property type="entry name" value="1-AMINOCYCLOPROPANE-1-CARBOXYLATE OXIDASE HOMOLOG 1-LIKE"/>
    <property type="match status" value="1"/>
</dbReference>
<organism evidence="8 9">
    <name type="scientific">Corchorus olitorius</name>
    <dbReference type="NCBI Taxonomy" id="93759"/>
    <lineage>
        <taxon>Eukaryota</taxon>
        <taxon>Viridiplantae</taxon>
        <taxon>Streptophyta</taxon>
        <taxon>Embryophyta</taxon>
        <taxon>Tracheophyta</taxon>
        <taxon>Spermatophyta</taxon>
        <taxon>Magnoliopsida</taxon>
        <taxon>eudicotyledons</taxon>
        <taxon>Gunneridae</taxon>
        <taxon>Pentapetalae</taxon>
        <taxon>rosids</taxon>
        <taxon>malvids</taxon>
        <taxon>Malvales</taxon>
        <taxon>Malvaceae</taxon>
        <taxon>Grewioideae</taxon>
        <taxon>Apeibeae</taxon>
        <taxon>Corchorus</taxon>
    </lineage>
</organism>
<keyword evidence="9" id="KW-1185">Reference proteome</keyword>
<evidence type="ECO:0000256" key="4">
    <source>
        <dbReference type="ARBA" id="ARBA00023002"/>
    </source>
</evidence>
<sequence length="376" mass="42636">MATEIEKINQESNFDRKKELRAFDETKAGVKGLVDTGLTKLPKIFVTEQLKQENNNSNSELRHGSHDFFIPIIDLSGVDEDPSLHREIINKVRDACEKWGFFQIVNHGIPQSTLDDMINGIRGFHEQDNEAKKEFYTRDYTKKVLYNSNLDLQRGDSAINWRDSLTFTMAPHQPDPEELPAICRDIIVDYTTKIQSLGRTLFKLLSEALGLNPNHLEDLGCLEGLFCFGHYYPACPEPDLAMGIASHADSGFLTILLQNQIGGLQVLHENQWIDIPPVPGALVVNLGDMLQLISNGRFVSVYHRVLANGSGPRISVAYFFKIHFSQVDPSKIYGPIKELISEENPPIYMDITIKDFVYHYFGEGLDGRRSLEHFKL</sequence>
<proteinExistence type="inferred from homology"/>
<evidence type="ECO:0000256" key="3">
    <source>
        <dbReference type="ARBA" id="ARBA00022723"/>
    </source>
</evidence>
<comment type="similarity">
    <text evidence="2 6">Belongs to the iron/ascorbate-dependent oxidoreductase family.</text>
</comment>
<feature type="domain" description="Fe2OG dioxygenase" evidence="7">
    <location>
        <begin position="221"/>
        <end position="322"/>
    </location>
</feature>
<evidence type="ECO:0000313" key="9">
    <source>
        <dbReference type="Proteomes" id="UP000187203"/>
    </source>
</evidence>
<dbReference type="Pfam" id="PF03171">
    <property type="entry name" value="2OG-FeII_Oxy"/>
    <property type="match status" value="1"/>
</dbReference>
<dbReference type="InterPro" id="IPR005123">
    <property type="entry name" value="Oxoglu/Fe-dep_dioxygenase_dom"/>
</dbReference>
<dbReference type="PANTHER" id="PTHR10209">
    <property type="entry name" value="OXIDOREDUCTASE, 2OG-FE II OXYGENASE FAMILY PROTEIN"/>
    <property type="match status" value="1"/>
</dbReference>
<dbReference type="InterPro" id="IPR026992">
    <property type="entry name" value="DIOX_N"/>
</dbReference>
<name>A0A1R3JKV5_9ROSI</name>
<dbReference type="GO" id="GO:0051213">
    <property type="term" value="F:dioxygenase activity"/>
    <property type="evidence" value="ECO:0007669"/>
    <property type="project" value="UniProtKB-KW"/>
</dbReference>
<gene>
    <name evidence="8" type="ORF">COLO4_15849</name>
</gene>
<evidence type="ECO:0000256" key="5">
    <source>
        <dbReference type="ARBA" id="ARBA00023004"/>
    </source>
</evidence>
<dbReference type="STRING" id="93759.A0A1R3JKV5"/>
<dbReference type="Proteomes" id="UP000187203">
    <property type="component" value="Unassembled WGS sequence"/>
</dbReference>
<dbReference type="EMBL" id="AWUE01015830">
    <property type="protein sequence ID" value="OMO95499.1"/>
    <property type="molecule type" value="Genomic_DNA"/>
</dbReference>
<evidence type="ECO:0000313" key="8">
    <source>
        <dbReference type="EMBL" id="OMO95499.1"/>
    </source>
</evidence>
<evidence type="ECO:0000256" key="6">
    <source>
        <dbReference type="RuleBase" id="RU003682"/>
    </source>
</evidence>
<dbReference type="OrthoDB" id="288590at2759"/>
<dbReference type="GO" id="GO:0046872">
    <property type="term" value="F:metal ion binding"/>
    <property type="evidence" value="ECO:0007669"/>
    <property type="project" value="UniProtKB-KW"/>
</dbReference>
<evidence type="ECO:0000259" key="7">
    <source>
        <dbReference type="PROSITE" id="PS51471"/>
    </source>
</evidence>
<accession>A0A1R3JKV5</accession>
<dbReference type="SUPFAM" id="SSF51197">
    <property type="entry name" value="Clavaminate synthase-like"/>
    <property type="match status" value="1"/>
</dbReference>
<keyword evidence="3 6" id="KW-0479">Metal-binding</keyword>
<dbReference type="FunFam" id="2.60.120.330:FF:000005">
    <property type="entry name" value="1-aminocyclopropane-1-carboxylate oxidase homolog 1"/>
    <property type="match status" value="1"/>
</dbReference>
<keyword evidence="8" id="KW-0223">Dioxygenase</keyword>
<comment type="cofactor">
    <cofactor evidence="1">
        <name>Fe cation</name>
        <dbReference type="ChEBI" id="CHEBI:24875"/>
    </cofactor>
</comment>
<dbReference type="InterPro" id="IPR044861">
    <property type="entry name" value="IPNS-like_FE2OG_OXY"/>
</dbReference>
<comment type="caution">
    <text evidence="8">The sequence shown here is derived from an EMBL/GenBank/DDBJ whole genome shotgun (WGS) entry which is preliminary data.</text>
</comment>
<dbReference type="PROSITE" id="PS51471">
    <property type="entry name" value="FE2OG_OXY"/>
    <property type="match status" value="1"/>
</dbReference>
<keyword evidence="5 6" id="KW-0408">Iron</keyword>
<dbReference type="Gene3D" id="2.60.120.330">
    <property type="entry name" value="B-lactam Antibiotic, Isopenicillin N Synthase, Chain"/>
    <property type="match status" value="1"/>
</dbReference>